<keyword evidence="3" id="KW-1185">Reference proteome</keyword>
<dbReference type="Pfam" id="PF05119">
    <property type="entry name" value="Terminase_4"/>
    <property type="match status" value="1"/>
</dbReference>
<proteinExistence type="predicted"/>
<name>A0A940SVJ1_9ENTE</name>
<protein>
    <submittedName>
        <fullName evidence="2">Phage terminase small subunit P27 family</fullName>
    </submittedName>
</protein>
<evidence type="ECO:0000256" key="1">
    <source>
        <dbReference type="SAM" id="MobiDB-lite"/>
    </source>
</evidence>
<accession>A0A940SVJ1</accession>
<dbReference type="InterPro" id="IPR006448">
    <property type="entry name" value="Phage_term_ssu_P27"/>
</dbReference>
<feature type="region of interest" description="Disordered" evidence="1">
    <location>
        <begin position="138"/>
        <end position="162"/>
    </location>
</feature>
<feature type="compositionally biased region" description="Basic and acidic residues" evidence="1">
    <location>
        <begin position="139"/>
        <end position="150"/>
    </location>
</feature>
<evidence type="ECO:0000313" key="2">
    <source>
        <dbReference type="EMBL" id="MBP1040378.1"/>
    </source>
</evidence>
<gene>
    <name evidence="2" type="ORF">I6N95_05055</name>
</gene>
<comment type="caution">
    <text evidence="2">The sequence shown here is derived from an EMBL/GenBank/DDBJ whole genome shotgun (WGS) entry which is preliminary data.</text>
</comment>
<dbReference type="EMBL" id="JAEEGA010000002">
    <property type="protein sequence ID" value="MBP1040378.1"/>
    <property type="molecule type" value="Genomic_DNA"/>
</dbReference>
<evidence type="ECO:0000313" key="3">
    <source>
        <dbReference type="Proteomes" id="UP000674938"/>
    </source>
</evidence>
<reference evidence="2" key="1">
    <citation type="submission" date="2020-12" db="EMBL/GenBank/DDBJ databases">
        <title>Vagococcus allomyrinae sp. nov. and Enterococcus lavae sp. nov., isolated from the larvae of Allomyrina dichotoma.</title>
        <authorList>
            <person name="Lee S.D."/>
        </authorList>
    </citation>
    <scope>NUCLEOTIDE SEQUENCE</scope>
    <source>
        <strain evidence="2">BWB3-3</strain>
    </source>
</reference>
<dbReference type="AlphaFoldDB" id="A0A940SVJ1"/>
<dbReference type="NCBIfam" id="TIGR01558">
    <property type="entry name" value="sm_term_P27"/>
    <property type="match status" value="1"/>
</dbReference>
<dbReference type="RefSeq" id="WP_209525268.1">
    <property type="nucleotide sequence ID" value="NZ_JAEEGA010000002.1"/>
</dbReference>
<dbReference type="Proteomes" id="UP000674938">
    <property type="component" value="Unassembled WGS sequence"/>
</dbReference>
<sequence length="162" mass="18342">MAGRPRKPIEILEFEGKTHLTKEEIEERKKTKIVAPADKVEPPKYLPKKLKDKFSEIANELLEIGIMTNLDNEALARYLVSEENYQKVSKTLLKPKAIDNLDQFDKLSKIQERLFKQTRAAATDLGLSISSRGKLVLPKPKEKPKEKTAEEALFGATIGKRA</sequence>
<organism evidence="2 3">
    <name type="scientific">Vagococcus allomyrinae</name>
    <dbReference type="NCBI Taxonomy" id="2794353"/>
    <lineage>
        <taxon>Bacteria</taxon>
        <taxon>Bacillati</taxon>
        <taxon>Bacillota</taxon>
        <taxon>Bacilli</taxon>
        <taxon>Lactobacillales</taxon>
        <taxon>Enterococcaceae</taxon>
        <taxon>Vagococcus</taxon>
    </lineage>
</organism>